<dbReference type="Pfam" id="PF00528">
    <property type="entry name" value="BPD_transp_1"/>
    <property type="match status" value="1"/>
</dbReference>
<reference evidence="10" key="1">
    <citation type="journal article" date="2019" name="Int. J. Syst. Evol. Microbiol.">
        <title>The Global Catalogue of Microorganisms (GCM) 10K type strain sequencing project: providing services to taxonomists for standard genome sequencing and annotation.</title>
        <authorList>
            <consortium name="The Broad Institute Genomics Platform"/>
            <consortium name="The Broad Institute Genome Sequencing Center for Infectious Disease"/>
            <person name="Wu L."/>
            <person name="Ma J."/>
        </authorList>
    </citation>
    <scope>NUCLEOTIDE SEQUENCE [LARGE SCALE GENOMIC DNA]</scope>
    <source>
        <strain evidence="10">KCTC 52165</strain>
    </source>
</reference>
<dbReference type="SUPFAM" id="SSF161098">
    <property type="entry name" value="MetI-like"/>
    <property type="match status" value="1"/>
</dbReference>
<dbReference type="InterPro" id="IPR000515">
    <property type="entry name" value="MetI-like"/>
</dbReference>
<dbReference type="InterPro" id="IPR035906">
    <property type="entry name" value="MetI-like_sf"/>
</dbReference>
<dbReference type="PANTHER" id="PTHR43163:SF6">
    <property type="entry name" value="DIPEPTIDE TRANSPORT SYSTEM PERMEASE PROTEIN DPPB-RELATED"/>
    <property type="match status" value="1"/>
</dbReference>
<feature type="transmembrane region" description="Helical" evidence="7">
    <location>
        <begin position="283"/>
        <end position="309"/>
    </location>
</feature>
<dbReference type="RefSeq" id="WP_378218791.1">
    <property type="nucleotide sequence ID" value="NZ_JBHRTK010000004.1"/>
</dbReference>
<dbReference type="PANTHER" id="PTHR43163">
    <property type="entry name" value="DIPEPTIDE TRANSPORT SYSTEM PERMEASE PROTEIN DPPB-RELATED"/>
    <property type="match status" value="1"/>
</dbReference>
<accession>A0ABV7K7F2</accession>
<dbReference type="CDD" id="cd06261">
    <property type="entry name" value="TM_PBP2"/>
    <property type="match status" value="1"/>
</dbReference>
<dbReference type="EMBL" id="JBHRTK010000004">
    <property type="protein sequence ID" value="MFC3205375.1"/>
    <property type="molecule type" value="Genomic_DNA"/>
</dbReference>
<dbReference type="Proteomes" id="UP001595583">
    <property type="component" value="Unassembled WGS sequence"/>
</dbReference>
<sequence>MARFLISRLAQSVVLLLGVSIVGFMLMHLAPGGPLALYTLNPTVTAQDIERIKVQFGLDQPAYIQYLKWASGMATGNWGYSFFGGQQVREIVLDRVPATLLLMGSALALALVIGVTIGIVSAVRRNSIFDYASAIASMLALSLPTFWFGLLAIFVFAQTLGWLPAGGMVSTGGGGFVDRIEHLVLPVVVLALVLVAQWSRYTRSSMLEILDQDFMRTARSKGIASSRVLLNHGLRAALVPLVTLAGLQLPLLVGGALVAETVFSWPGMGLLFLSALSTRDYPVLMAILMVGAFVVILGNLLADIVVAFVDPRVKLGHD</sequence>
<dbReference type="Gene3D" id="1.10.3720.10">
    <property type="entry name" value="MetI-like"/>
    <property type="match status" value="1"/>
</dbReference>
<keyword evidence="4 7" id="KW-0812">Transmembrane</keyword>
<evidence type="ECO:0000256" key="5">
    <source>
        <dbReference type="ARBA" id="ARBA00022989"/>
    </source>
</evidence>
<evidence type="ECO:0000313" key="9">
    <source>
        <dbReference type="EMBL" id="MFC3205375.1"/>
    </source>
</evidence>
<gene>
    <name evidence="9" type="ORF">ACFOHJ_04055</name>
</gene>
<dbReference type="InterPro" id="IPR045621">
    <property type="entry name" value="BPD_transp_1_N"/>
</dbReference>
<dbReference type="PROSITE" id="PS50928">
    <property type="entry name" value="ABC_TM1"/>
    <property type="match status" value="1"/>
</dbReference>
<keyword evidence="5 7" id="KW-1133">Transmembrane helix</keyword>
<evidence type="ECO:0000313" key="10">
    <source>
        <dbReference type="Proteomes" id="UP001595583"/>
    </source>
</evidence>
<evidence type="ECO:0000256" key="2">
    <source>
        <dbReference type="ARBA" id="ARBA00022448"/>
    </source>
</evidence>
<name>A0ABV7K7F2_9HYPH</name>
<keyword evidence="3" id="KW-1003">Cell membrane</keyword>
<evidence type="ECO:0000256" key="3">
    <source>
        <dbReference type="ARBA" id="ARBA00022475"/>
    </source>
</evidence>
<evidence type="ECO:0000256" key="4">
    <source>
        <dbReference type="ARBA" id="ARBA00022692"/>
    </source>
</evidence>
<evidence type="ECO:0000256" key="7">
    <source>
        <dbReference type="RuleBase" id="RU363032"/>
    </source>
</evidence>
<keyword evidence="6 7" id="KW-0472">Membrane</keyword>
<protein>
    <submittedName>
        <fullName evidence="9">ABC transporter permease</fullName>
    </submittedName>
</protein>
<feature type="transmembrane region" description="Helical" evidence="7">
    <location>
        <begin position="135"/>
        <end position="160"/>
    </location>
</feature>
<evidence type="ECO:0000256" key="1">
    <source>
        <dbReference type="ARBA" id="ARBA00004651"/>
    </source>
</evidence>
<feature type="transmembrane region" description="Helical" evidence="7">
    <location>
        <begin position="237"/>
        <end position="263"/>
    </location>
</feature>
<evidence type="ECO:0000259" key="8">
    <source>
        <dbReference type="PROSITE" id="PS50928"/>
    </source>
</evidence>
<keyword evidence="2 7" id="KW-0813">Transport</keyword>
<organism evidence="9 10">
    <name type="scientific">Aquamicrobium soli</name>
    <dbReference type="NCBI Taxonomy" id="1811518"/>
    <lineage>
        <taxon>Bacteria</taxon>
        <taxon>Pseudomonadati</taxon>
        <taxon>Pseudomonadota</taxon>
        <taxon>Alphaproteobacteria</taxon>
        <taxon>Hyphomicrobiales</taxon>
        <taxon>Phyllobacteriaceae</taxon>
        <taxon>Aquamicrobium</taxon>
    </lineage>
</organism>
<dbReference type="Pfam" id="PF19300">
    <property type="entry name" value="BPD_transp_1_N"/>
    <property type="match status" value="1"/>
</dbReference>
<proteinExistence type="inferred from homology"/>
<feature type="transmembrane region" description="Helical" evidence="7">
    <location>
        <begin position="12"/>
        <end position="30"/>
    </location>
</feature>
<comment type="subcellular location">
    <subcellularLocation>
        <location evidence="1 7">Cell membrane</location>
        <topology evidence="1 7">Multi-pass membrane protein</topology>
    </subcellularLocation>
</comment>
<evidence type="ECO:0000256" key="6">
    <source>
        <dbReference type="ARBA" id="ARBA00023136"/>
    </source>
</evidence>
<feature type="transmembrane region" description="Helical" evidence="7">
    <location>
        <begin position="180"/>
        <end position="198"/>
    </location>
</feature>
<comment type="similarity">
    <text evidence="7">Belongs to the binding-protein-dependent transport system permease family.</text>
</comment>
<comment type="caution">
    <text evidence="9">The sequence shown here is derived from an EMBL/GenBank/DDBJ whole genome shotgun (WGS) entry which is preliminary data.</text>
</comment>
<keyword evidence="10" id="KW-1185">Reference proteome</keyword>
<feature type="transmembrane region" description="Helical" evidence="7">
    <location>
        <begin position="100"/>
        <end position="123"/>
    </location>
</feature>
<feature type="domain" description="ABC transmembrane type-1" evidence="8">
    <location>
        <begin position="96"/>
        <end position="302"/>
    </location>
</feature>